<dbReference type="Proteomes" id="UP000325755">
    <property type="component" value="Chromosome"/>
</dbReference>
<evidence type="ECO:0000313" key="3">
    <source>
        <dbReference type="Proteomes" id="UP000325755"/>
    </source>
</evidence>
<keyword evidence="1" id="KW-1133">Transmembrane helix</keyword>
<name>A0A5Q0BJ14_9GAMM</name>
<keyword evidence="3" id="KW-1185">Reference proteome</keyword>
<evidence type="ECO:0000256" key="1">
    <source>
        <dbReference type="SAM" id="Phobius"/>
    </source>
</evidence>
<accession>A0A5Q0BJ14</accession>
<dbReference type="KEGG" id="mmob:F6R98_05420"/>
<dbReference type="RefSeq" id="WP_153248120.1">
    <property type="nucleotide sequence ID" value="NZ_CP044205.1"/>
</dbReference>
<reference evidence="2 3" key="1">
    <citation type="submission" date="2019-09" db="EMBL/GenBank/DDBJ databases">
        <title>Ecophysiology of the spiral-shaped methanotroph Methylospira mobilis as revealed by the complete genome sequence.</title>
        <authorList>
            <person name="Oshkin I.Y."/>
            <person name="Dedysh S.N."/>
            <person name="Miroshnikov K."/>
            <person name="Danilova O.V."/>
            <person name="Hakobyan A."/>
            <person name="Liesack W."/>
        </authorList>
    </citation>
    <scope>NUCLEOTIDE SEQUENCE [LARGE SCALE GENOMIC DNA]</scope>
    <source>
        <strain evidence="2 3">Shm1</strain>
    </source>
</reference>
<gene>
    <name evidence="2" type="ORF">F6R98_05420</name>
</gene>
<proteinExistence type="predicted"/>
<feature type="transmembrane region" description="Helical" evidence="1">
    <location>
        <begin position="36"/>
        <end position="58"/>
    </location>
</feature>
<protein>
    <submittedName>
        <fullName evidence="2">Uncharacterized protein</fullName>
    </submittedName>
</protein>
<keyword evidence="1" id="KW-0812">Transmembrane</keyword>
<dbReference type="InParanoid" id="A0A5Q0BJ14"/>
<sequence>MIKYLLKIYLIILFCAQLFALGVGLKAGWDTGSIAAGLLVFLFAEFWVIGAAVPLYLVKPESVW</sequence>
<evidence type="ECO:0000313" key="2">
    <source>
        <dbReference type="EMBL" id="QFY42138.1"/>
    </source>
</evidence>
<keyword evidence="1" id="KW-0472">Membrane</keyword>
<organism evidence="2 3">
    <name type="scientific">Candidatus Methylospira mobilis</name>
    <dbReference type="NCBI Taxonomy" id="1808979"/>
    <lineage>
        <taxon>Bacteria</taxon>
        <taxon>Pseudomonadati</taxon>
        <taxon>Pseudomonadota</taxon>
        <taxon>Gammaproteobacteria</taxon>
        <taxon>Methylococcales</taxon>
        <taxon>Methylococcaceae</taxon>
        <taxon>Candidatus Methylospira</taxon>
    </lineage>
</organism>
<dbReference type="AlphaFoldDB" id="A0A5Q0BJ14"/>
<dbReference type="EMBL" id="CP044205">
    <property type="protein sequence ID" value="QFY42138.1"/>
    <property type="molecule type" value="Genomic_DNA"/>
</dbReference>